<sequence>MSTPQLVRCYFEGYSEGAMSYALTQLALCPGLETLHLQRYHNEDIPQTVLTLRNLKQVNLDLFMGNFNLGSVLNILKAAPLLEEFIITVRRLVIPFLEILINCSF</sequence>
<dbReference type="InterPro" id="IPR055357">
    <property type="entry name" value="LRR_At1g61320_AtMIF1"/>
</dbReference>
<evidence type="ECO:0000259" key="1">
    <source>
        <dbReference type="Pfam" id="PF23622"/>
    </source>
</evidence>
<reference evidence="2 3" key="1">
    <citation type="journal article" date="2018" name="Nat. Genet.">
        <title>The Rosa genome provides new insights in the design of modern roses.</title>
        <authorList>
            <person name="Bendahmane M."/>
        </authorList>
    </citation>
    <scope>NUCLEOTIDE SEQUENCE [LARGE SCALE GENOMIC DNA]</scope>
    <source>
        <strain evidence="3">cv. Old Blush</strain>
    </source>
</reference>
<dbReference type="Pfam" id="PF23622">
    <property type="entry name" value="LRR_At1g61320_AtMIF1"/>
    <property type="match status" value="1"/>
</dbReference>
<keyword evidence="3" id="KW-1185">Reference proteome</keyword>
<dbReference type="EMBL" id="PDCK01000040">
    <property type="protein sequence ID" value="PRQ53544.1"/>
    <property type="molecule type" value="Genomic_DNA"/>
</dbReference>
<protein>
    <recommendedName>
        <fullName evidence="1">At1g61320/AtMIF1 LRR domain-containing protein</fullName>
    </recommendedName>
</protein>
<dbReference type="AlphaFoldDB" id="A0A2P6S4D4"/>
<dbReference type="Gramene" id="PRQ53544">
    <property type="protein sequence ID" value="PRQ53544"/>
    <property type="gene ID" value="RchiOBHm_Chr2g0167681"/>
</dbReference>
<feature type="domain" description="At1g61320/AtMIF1 LRR" evidence="1">
    <location>
        <begin position="14"/>
        <end position="91"/>
    </location>
</feature>
<comment type="caution">
    <text evidence="2">The sequence shown here is derived from an EMBL/GenBank/DDBJ whole genome shotgun (WGS) entry which is preliminary data.</text>
</comment>
<organism evidence="2 3">
    <name type="scientific">Rosa chinensis</name>
    <name type="common">China rose</name>
    <dbReference type="NCBI Taxonomy" id="74649"/>
    <lineage>
        <taxon>Eukaryota</taxon>
        <taxon>Viridiplantae</taxon>
        <taxon>Streptophyta</taxon>
        <taxon>Embryophyta</taxon>
        <taxon>Tracheophyta</taxon>
        <taxon>Spermatophyta</taxon>
        <taxon>Magnoliopsida</taxon>
        <taxon>eudicotyledons</taxon>
        <taxon>Gunneridae</taxon>
        <taxon>Pentapetalae</taxon>
        <taxon>rosids</taxon>
        <taxon>fabids</taxon>
        <taxon>Rosales</taxon>
        <taxon>Rosaceae</taxon>
        <taxon>Rosoideae</taxon>
        <taxon>Rosoideae incertae sedis</taxon>
        <taxon>Rosa</taxon>
    </lineage>
</organism>
<evidence type="ECO:0000313" key="3">
    <source>
        <dbReference type="Proteomes" id="UP000238479"/>
    </source>
</evidence>
<gene>
    <name evidence="2" type="ORF">RchiOBHm_Chr2g0167681</name>
</gene>
<name>A0A2P6S4D4_ROSCH</name>
<proteinExistence type="predicted"/>
<accession>A0A2P6S4D4</accession>
<evidence type="ECO:0000313" key="2">
    <source>
        <dbReference type="EMBL" id="PRQ53544.1"/>
    </source>
</evidence>
<dbReference type="Proteomes" id="UP000238479">
    <property type="component" value="Chromosome 2"/>
</dbReference>